<keyword evidence="2" id="KW-1185">Reference proteome</keyword>
<dbReference type="RefSeq" id="WP_238249194.1">
    <property type="nucleotide sequence ID" value="NZ_BPQX01000028.1"/>
</dbReference>
<gene>
    <name evidence="1" type="ORF">QO016_003611</name>
</gene>
<proteinExistence type="predicted"/>
<name>A0ABU0HQH9_9HYPH</name>
<comment type="caution">
    <text evidence="1">The sequence shown here is derived from an EMBL/GenBank/DDBJ whole genome shotgun (WGS) entry which is preliminary data.</text>
</comment>
<reference evidence="1 2" key="1">
    <citation type="submission" date="2023-07" db="EMBL/GenBank/DDBJ databases">
        <title>Genomic Encyclopedia of Type Strains, Phase IV (KMG-IV): sequencing the most valuable type-strain genomes for metagenomic binning, comparative biology and taxonomic classification.</title>
        <authorList>
            <person name="Goeker M."/>
        </authorList>
    </citation>
    <scope>NUCLEOTIDE SEQUENCE [LARGE SCALE GENOMIC DNA]</scope>
    <source>
        <strain evidence="1 2">DSM 19562</strain>
    </source>
</reference>
<evidence type="ECO:0000313" key="2">
    <source>
        <dbReference type="Proteomes" id="UP001236369"/>
    </source>
</evidence>
<evidence type="ECO:0000313" key="1">
    <source>
        <dbReference type="EMBL" id="MDQ0444103.1"/>
    </source>
</evidence>
<dbReference type="EMBL" id="JAUSVV010000009">
    <property type="protein sequence ID" value="MDQ0444103.1"/>
    <property type="molecule type" value="Genomic_DNA"/>
</dbReference>
<protein>
    <submittedName>
        <fullName evidence="1">Uncharacterized protein</fullName>
    </submittedName>
</protein>
<dbReference type="Proteomes" id="UP001236369">
    <property type="component" value="Unassembled WGS sequence"/>
</dbReference>
<organism evidence="1 2">
    <name type="scientific">Methylobacterium persicinum</name>
    <dbReference type="NCBI Taxonomy" id="374426"/>
    <lineage>
        <taxon>Bacteria</taxon>
        <taxon>Pseudomonadati</taxon>
        <taxon>Pseudomonadota</taxon>
        <taxon>Alphaproteobacteria</taxon>
        <taxon>Hyphomicrobiales</taxon>
        <taxon>Methylobacteriaceae</taxon>
        <taxon>Methylobacterium</taxon>
    </lineage>
</organism>
<accession>A0ABU0HQH9</accession>
<sequence>MENGPIERVDGTMSDAGGLIQLQTGTGSVERARLLNQIACALDVPVAAFTCKLSVDEVEGPSSAECAAMLSAFGRIRDPQIREFCLQVLQAFAQK</sequence>